<keyword evidence="3" id="KW-1185">Reference proteome</keyword>
<evidence type="ECO:0000256" key="1">
    <source>
        <dbReference type="SAM" id="MobiDB-lite"/>
    </source>
</evidence>
<organism evidence="2 3">
    <name type="scientific">Gemmata palustris</name>
    <dbReference type="NCBI Taxonomy" id="2822762"/>
    <lineage>
        <taxon>Bacteria</taxon>
        <taxon>Pseudomonadati</taxon>
        <taxon>Planctomycetota</taxon>
        <taxon>Planctomycetia</taxon>
        <taxon>Gemmatales</taxon>
        <taxon>Gemmataceae</taxon>
        <taxon>Gemmata</taxon>
    </lineage>
</organism>
<comment type="caution">
    <text evidence="2">The sequence shown here is derived from an EMBL/GenBank/DDBJ whole genome shotgun (WGS) entry which is preliminary data.</text>
</comment>
<accession>A0ABS5C0Z5</accession>
<feature type="region of interest" description="Disordered" evidence="1">
    <location>
        <begin position="17"/>
        <end position="40"/>
    </location>
</feature>
<evidence type="ECO:0000313" key="3">
    <source>
        <dbReference type="Proteomes" id="UP000676565"/>
    </source>
</evidence>
<sequence length="158" mass="17578">MRWAGITIVLVIAAGCGKNRDDGPPPSDTPPPGGSGGAIPLKVRASAKDVERWTYKELVEHFKKAGLRYKFLIMTHQHVVSGYLVPEQSPFNDWTEADTAYRTRDERVVYSVLKETPQDAKQEAEDVSGLNHDEAFASGRFVFRGPPRALPKFKEVLP</sequence>
<dbReference type="PROSITE" id="PS51257">
    <property type="entry name" value="PROKAR_LIPOPROTEIN"/>
    <property type="match status" value="1"/>
</dbReference>
<dbReference type="Proteomes" id="UP000676565">
    <property type="component" value="Unassembled WGS sequence"/>
</dbReference>
<evidence type="ECO:0000313" key="2">
    <source>
        <dbReference type="EMBL" id="MBP3959647.1"/>
    </source>
</evidence>
<gene>
    <name evidence="2" type="ORF">J8F10_30750</name>
</gene>
<reference evidence="2 3" key="1">
    <citation type="submission" date="2021-04" db="EMBL/GenBank/DDBJ databases">
        <authorList>
            <person name="Ivanova A."/>
        </authorList>
    </citation>
    <scope>NUCLEOTIDE SEQUENCE [LARGE SCALE GENOMIC DNA]</scope>
    <source>
        <strain evidence="2 3">G18</strain>
    </source>
</reference>
<name>A0ABS5C0Z5_9BACT</name>
<dbReference type="EMBL" id="JAGKQQ010000001">
    <property type="protein sequence ID" value="MBP3959647.1"/>
    <property type="molecule type" value="Genomic_DNA"/>
</dbReference>
<protein>
    <submittedName>
        <fullName evidence="2">Uncharacterized protein</fullName>
    </submittedName>
</protein>
<proteinExistence type="predicted"/>
<dbReference type="RefSeq" id="WP_210660370.1">
    <property type="nucleotide sequence ID" value="NZ_JAGKQQ010000001.1"/>
</dbReference>
<feature type="compositionally biased region" description="Pro residues" evidence="1">
    <location>
        <begin position="24"/>
        <end position="33"/>
    </location>
</feature>